<keyword evidence="1" id="KW-1185">Reference proteome</keyword>
<dbReference type="KEGG" id="ccin:112493763"/>
<reference evidence="2" key="1">
    <citation type="submission" date="2025-08" db="UniProtKB">
        <authorList>
            <consortium name="RefSeq"/>
        </authorList>
    </citation>
    <scope>IDENTIFICATION</scope>
</reference>
<evidence type="ECO:0000313" key="1">
    <source>
        <dbReference type="Proteomes" id="UP000694920"/>
    </source>
</evidence>
<protein>
    <submittedName>
        <fullName evidence="2">Uncharacterized protein LOC112493763</fullName>
    </submittedName>
</protein>
<name>A0AAJ7VXC1_CEPCN</name>
<gene>
    <name evidence="2" type="primary">LOC112493763</name>
</gene>
<accession>A0AAJ7VXC1</accession>
<dbReference type="RefSeq" id="XP_024936576.1">
    <property type="nucleotide sequence ID" value="XM_025080808.1"/>
</dbReference>
<dbReference type="GeneID" id="112493763"/>
<organism evidence="1 2">
    <name type="scientific">Cephus cinctus</name>
    <name type="common">Wheat stem sawfly</name>
    <dbReference type="NCBI Taxonomy" id="211228"/>
    <lineage>
        <taxon>Eukaryota</taxon>
        <taxon>Metazoa</taxon>
        <taxon>Ecdysozoa</taxon>
        <taxon>Arthropoda</taxon>
        <taxon>Hexapoda</taxon>
        <taxon>Insecta</taxon>
        <taxon>Pterygota</taxon>
        <taxon>Neoptera</taxon>
        <taxon>Endopterygota</taxon>
        <taxon>Hymenoptera</taxon>
        <taxon>Cephoidea</taxon>
        <taxon>Cephidae</taxon>
        <taxon>Cephus</taxon>
    </lineage>
</organism>
<evidence type="ECO:0000313" key="2">
    <source>
        <dbReference type="RefSeq" id="XP_024936576.1"/>
    </source>
</evidence>
<dbReference type="AlphaFoldDB" id="A0AAJ7VXC1"/>
<sequence>MRRIPKKLKESENTFENFRGIFARCAAIFESAISKDTKGLISPWGNSCIRTNDFLLDFWNLIHNCPCHNPENGIQALKTGMDIQDKFMKVPNSEWIVRNCVLARRPHGRWYEDSERAVNIVVE</sequence>
<dbReference type="Proteomes" id="UP000694920">
    <property type="component" value="Unplaced"/>
</dbReference>
<proteinExistence type="predicted"/>